<dbReference type="GeneID" id="36567855"/>
<dbReference type="OrthoDB" id="4015819at2759"/>
<feature type="transmembrane region" description="Helical" evidence="1">
    <location>
        <begin position="99"/>
        <end position="119"/>
    </location>
</feature>
<comment type="caution">
    <text evidence="2">The sequence shown here is derived from an EMBL/GenBank/DDBJ whole genome shotgun (WGS) entry which is preliminary data.</text>
</comment>
<dbReference type="RefSeq" id="XP_024712170.1">
    <property type="nucleotide sequence ID" value="XM_024859788.1"/>
</dbReference>
<feature type="transmembrane region" description="Helical" evidence="1">
    <location>
        <begin position="131"/>
        <end position="153"/>
    </location>
</feature>
<dbReference type="EMBL" id="PYFQ01000014">
    <property type="protein sequence ID" value="PSK35679.1"/>
    <property type="molecule type" value="Genomic_DNA"/>
</dbReference>
<proteinExistence type="predicted"/>
<feature type="transmembrane region" description="Helical" evidence="1">
    <location>
        <begin position="222"/>
        <end position="241"/>
    </location>
</feature>
<feature type="transmembrane region" description="Helical" evidence="1">
    <location>
        <begin position="269"/>
        <end position="291"/>
    </location>
</feature>
<keyword evidence="1" id="KW-0472">Membrane</keyword>
<keyword evidence="1" id="KW-1133">Transmembrane helix</keyword>
<sequence>MFHNQKALAACSPLLASAAWLLDTVFCSVLHNPWLACLLTLGLFLRLQYSQVSAAWAMNEMSYFDTDDYFLDVFHNIVNLVFILRFAMSLQSLTRRTNLLVESTLLVLQEFGVVVLLFYPKYSLLYSDISVMLRVFIWWQILCPYIVLIFNVIDSNKDEFSEKGLVPRSPATNLLTVIVETNNNMLPVFMAHSFATINFDFPFHDGLTLPLVYHVGVISIKFYIICRFILYELVVVVFNIANLRSFAELYTPVQIGNTSKLWFQAFSRFTPSILLLTTFICILSDVGIIMLSKYGS</sequence>
<name>A0A2P7YI86_9ASCO</name>
<dbReference type="AlphaFoldDB" id="A0A2P7YI86"/>
<gene>
    <name evidence="2" type="ORF">C7M61_004468</name>
</gene>
<evidence type="ECO:0000313" key="3">
    <source>
        <dbReference type="Proteomes" id="UP000241107"/>
    </source>
</evidence>
<dbReference type="VEuPathDB" id="FungiDB:C7M61_004468"/>
<evidence type="ECO:0000313" key="2">
    <source>
        <dbReference type="EMBL" id="PSK35679.1"/>
    </source>
</evidence>
<keyword evidence="1" id="KW-0812">Transmembrane</keyword>
<dbReference type="Proteomes" id="UP000241107">
    <property type="component" value="Unassembled WGS sequence"/>
</dbReference>
<keyword evidence="3" id="KW-1185">Reference proteome</keyword>
<protein>
    <submittedName>
        <fullName evidence="2">Uncharacterized protein</fullName>
    </submittedName>
</protein>
<evidence type="ECO:0000256" key="1">
    <source>
        <dbReference type="SAM" id="Phobius"/>
    </source>
</evidence>
<accession>A0A2P7YI86</accession>
<organism evidence="2 3">
    <name type="scientific">Candidozyma pseudohaemuli</name>
    <dbReference type="NCBI Taxonomy" id="418784"/>
    <lineage>
        <taxon>Eukaryota</taxon>
        <taxon>Fungi</taxon>
        <taxon>Dikarya</taxon>
        <taxon>Ascomycota</taxon>
        <taxon>Saccharomycotina</taxon>
        <taxon>Pichiomycetes</taxon>
        <taxon>Metschnikowiaceae</taxon>
        <taxon>Candidozyma</taxon>
    </lineage>
</organism>
<reference evidence="2 3" key="1">
    <citation type="submission" date="2018-03" db="EMBL/GenBank/DDBJ databases">
        <title>Candida pseudohaemulonii genome assembly and annotation.</title>
        <authorList>
            <person name="Munoz J.F."/>
            <person name="Gade L.G."/>
            <person name="Chow N.A."/>
            <person name="Litvintseva A.P."/>
            <person name="Loparev V.N."/>
            <person name="Cuomo C.A."/>
        </authorList>
    </citation>
    <scope>NUCLEOTIDE SEQUENCE [LARGE SCALE GENOMIC DNA]</scope>
    <source>
        <strain evidence="2 3">B12108</strain>
    </source>
</reference>
<feature type="transmembrane region" description="Helical" evidence="1">
    <location>
        <begin position="69"/>
        <end position="87"/>
    </location>
</feature>